<proteinExistence type="inferred from homology"/>
<feature type="transmembrane region" description="Helical" evidence="12">
    <location>
        <begin position="372"/>
        <end position="391"/>
    </location>
</feature>
<keyword evidence="15" id="KW-1185">Reference proteome</keyword>
<dbReference type="SMART" id="SM00812">
    <property type="entry name" value="Alpha_L_fucos"/>
    <property type="match status" value="1"/>
</dbReference>
<dbReference type="GO" id="GO:0005886">
    <property type="term" value="C:plasma membrane"/>
    <property type="evidence" value="ECO:0007669"/>
    <property type="project" value="UniProtKB-SubCell"/>
</dbReference>
<evidence type="ECO:0000259" key="13">
    <source>
        <dbReference type="PROSITE" id="PS50022"/>
    </source>
</evidence>
<keyword evidence="4" id="KW-1003">Cell membrane</keyword>
<keyword evidence="10" id="KW-0326">Glycosidase</keyword>
<evidence type="ECO:0000256" key="7">
    <source>
        <dbReference type="ARBA" id="ARBA00022801"/>
    </source>
</evidence>
<dbReference type="PROSITE" id="PS50022">
    <property type="entry name" value="FA58C_3"/>
    <property type="match status" value="1"/>
</dbReference>
<dbReference type="InterPro" id="IPR008979">
    <property type="entry name" value="Galactose-bd-like_sf"/>
</dbReference>
<dbReference type="PANTHER" id="PTHR43702:SF3">
    <property type="entry name" value="PROTEIN TSGA"/>
    <property type="match status" value="1"/>
</dbReference>
<dbReference type="EMBL" id="FNGY01000006">
    <property type="protein sequence ID" value="SDN17032.1"/>
    <property type="molecule type" value="Genomic_DNA"/>
</dbReference>
<keyword evidence="7" id="KW-0378">Hydrolase</keyword>
<keyword evidence="6" id="KW-0732">Signal</keyword>
<feature type="region of interest" description="Disordered" evidence="11">
    <location>
        <begin position="678"/>
        <end position="697"/>
    </location>
</feature>
<dbReference type="InterPro" id="IPR017853">
    <property type="entry name" value="GH"/>
</dbReference>
<dbReference type="InterPro" id="IPR057739">
    <property type="entry name" value="Glyco_hydro_29_N"/>
</dbReference>
<evidence type="ECO:0000256" key="3">
    <source>
        <dbReference type="ARBA" id="ARBA00012662"/>
    </source>
</evidence>
<feature type="transmembrane region" description="Helical" evidence="12">
    <location>
        <begin position="397"/>
        <end position="417"/>
    </location>
</feature>
<evidence type="ECO:0000256" key="12">
    <source>
        <dbReference type="SAM" id="Phobius"/>
    </source>
</evidence>
<feature type="transmembrane region" description="Helical" evidence="12">
    <location>
        <begin position="88"/>
        <end position="106"/>
    </location>
</feature>
<name>A0A1G9Z6H0_9SPHI</name>
<dbReference type="EC" id="3.2.1.51" evidence="3"/>
<dbReference type="InterPro" id="IPR050375">
    <property type="entry name" value="MFS_TsgA-like"/>
</dbReference>
<feature type="transmembrane region" description="Helical" evidence="12">
    <location>
        <begin position="18"/>
        <end position="44"/>
    </location>
</feature>
<protein>
    <recommendedName>
        <fullName evidence="3">alpha-L-fucosidase</fullName>
        <ecNumber evidence="3">3.2.1.51</ecNumber>
    </recommendedName>
</protein>
<comment type="similarity">
    <text evidence="2">Belongs to the glycosyl hydrolase 29 family.</text>
</comment>
<dbReference type="Pfam" id="PF01120">
    <property type="entry name" value="Alpha_L_fucos"/>
    <property type="match status" value="1"/>
</dbReference>
<dbReference type="InterPro" id="IPR005275">
    <property type="entry name" value="Lfuc_symporter_FucP"/>
</dbReference>
<dbReference type="GO" id="GO:0015535">
    <property type="term" value="F:fucose:proton symporter activity"/>
    <property type="evidence" value="ECO:0007669"/>
    <property type="project" value="InterPro"/>
</dbReference>
<keyword evidence="8 12" id="KW-1133">Transmembrane helix</keyword>
<dbReference type="SUPFAM" id="SSF49785">
    <property type="entry name" value="Galactose-binding domain-like"/>
    <property type="match status" value="2"/>
</dbReference>
<evidence type="ECO:0000256" key="11">
    <source>
        <dbReference type="SAM" id="MobiDB-lite"/>
    </source>
</evidence>
<feature type="transmembrane region" description="Helical" evidence="12">
    <location>
        <begin position="112"/>
        <end position="129"/>
    </location>
</feature>
<dbReference type="NCBIfam" id="TIGR00885">
    <property type="entry name" value="fucP"/>
    <property type="match status" value="1"/>
</dbReference>
<reference evidence="15" key="1">
    <citation type="submission" date="2016-10" db="EMBL/GenBank/DDBJ databases">
        <authorList>
            <person name="Varghese N."/>
            <person name="Submissions S."/>
        </authorList>
    </citation>
    <scope>NUCLEOTIDE SEQUENCE [LARGE SCALE GENOMIC DNA]</scope>
    <source>
        <strain evidence="15">DSM 19110</strain>
    </source>
</reference>
<dbReference type="InterPro" id="IPR011701">
    <property type="entry name" value="MFS"/>
</dbReference>
<dbReference type="Pfam" id="PF00754">
    <property type="entry name" value="F5_F8_type_C"/>
    <property type="match status" value="2"/>
</dbReference>
<evidence type="ECO:0000256" key="5">
    <source>
        <dbReference type="ARBA" id="ARBA00022692"/>
    </source>
</evidence>
<dbReference type="SUPFAM" id="SSF51445">
    <property type="entry name" value="(Trans)glycosidases"/>
    <property type="match status" value="1"/>
</dbReference>
<dbReference type="Gene3D" id="2.60.120.260">
    <property type="entry name" value="Galactose-binding domain-like"/>
    <property type="match status" value="2"/>
</dbReference>
<dbReference type="SUPFAM" id="SSF103473">
    <property type="entry name" value="MFS general substrate transporter"/>
    <property type="match status" value="1"/>
</dbReference>
<dbReference type="Proteomes" id="UP000183200">
    <property type="component" value="Unassembled WGS sequence"/>
</dbReference>
<gene>
    <name evidence="14" type="ORF">SAMN05421820_106370</name>
</gene>
<dbReference type="GO" id="GO:0005975">
    <property type="term" value="P:carbohydrate metabolic process"/>
    <property type="evidence" value="ECO:0007669"/>
    <property type="project" value="InterPro"/>
</dbReference>
<dbReference type="PANTHER" id="PTHR43702">
    <property type="entry name" value="L-FUCOSE-PROTON SYMPORTER"/>
    <property type="match status" value="1"/>
</dbReference>
<evidence type="ECO:0000256" key="10">
    <source>
        <dbReference type="ARBA" id="ARBA00023295"/>
    </source>
</evidence>
<dbReference type="CDD" id="cd17394">
    <property type="entry name" value="MFS_FucP_like"/>
    <property type="match status" value="1"/>
</dbReference>
<accession>A0A1G9Z6H0</accession>
<dbReference type="Gene3D" id="3.20.20.80">
    <property type="entry name" value="Glycosidases"/>
    <property type="match status" value="1"/>
</dbReference>
<feature type="transmembrane region" description="Helical" evidence="12">
    <location>
        <begin position="64"/>
        <end position="81"/>
    </location>
</feature>
<evidence type="ECO:0000256" key="1">
    <source>
        <dbReference type="ARBA" id="ARBA00004429"/>
    </source>
</evidence>
<dbReference type="Pfam" id="PF07690">
    <property type="entry name" value="MFS_1"/>
    <property type="match status" value="1"/>
</dbReference>
<feature type="domain" description="F5/8 type C" evidence="13">
    <location>
        <begin position="957"/>
        <end position="1067"/>
    </location>
</feature>
<feature type="transmembrane region" description="Helical" evidence="12">
    <location>
        <begin position="150"/>
        <end position="173"/>
    </location>
</feature>
<dbReference type="OrthoDB" id="107551at2"/>
<keyword evidence="9 12" id="KW-0472">Membrane</keyword>
<feature type="transmembrane region" description="Helical" evidence="12">
    <location>
        <begin position="424"/>
        <end position="442"/>
    </location>
</feature>
<evidence type="ECO:0000256" key="2">
    <source>
        <dbReference type="ARBA" id="ARBA00007951"/>
    </source>
</evidence>
<organism evidence="14 15">
    <name type="scientific">Pedobacter steynii</name>
    <dbReference type="NCBI Taxonomy" id="430522"/>
    <lineage>
        <taxon>Bacteria</taxon>
        <taxon>Pseudomonadati</taxon>
        <taxon>Bacteroidota</taxon>
        <taxon>Sphingobacteriia</taxon>
        <taxon>Sphingobacteriales</taxon>
        <taxon>Sphingobacteriaceae</taxon>
        <taxon>Pedobacter</taxon>
    </lineage>
</organism>
<feature type="transmembrane region" description="Helical" evidence="12">
    <location>
        <begin position="248"/>
        <end position="272"/>
    </location>
</feature>
<sequence length="1067" mass="118625">MELTASESIPHQKEKRKVFLGGTVLVISLFFLWALTANLLPILIPHLKKACQLTVLESSLIDSAYWIAYFVIAIPAGLVMKRFGYKKAIITGLLLAAIGAFLFYPAAESRSFVFFLFALFVLASGMTFLETSANPFMTILGDPATASGRLNFAQAFNGLGAFIASMFLSKLIIGKELKTGAELDLLSPEALDHYYSILFHKLKFPYLLIGGILVMVALLFMLTKFAADHTGRKNGPGKKISFTAQPQLLTGIITQFFYVGAQVCVSSFFILYATSVSGMTEYEATNYLGLLLLSFMLGRYLGTFIMKYVAAAKLLWIYALISLALMLFIVLAGGKASLWAFISLEFFMSIMYPTIFALAIKDLGEETPIGSSYMVMAIIGGAVFPPILGYLSDLTGSIRIAYIVPLICFIPVAYFGWQQRRKLKLNPITLVVLLLLISSGTLHAQRSEPKPYGAVPTKAQLKWHDTELYALVCFGLNTYTDKEWGYGDVSPSLFNPSDFDPSQITAVLKEAGFKGLLLVAKHHDGFCLWPTKTTPYSVAASPWMNGKGDVVKSFELASRKEGLRFGLYNSPWDRNSAAYGSPAYIKIYQDQLKELHRNYGPLFISWYDGANGGDGYYGGAKETRQINRAEYYRWKETWAMVKKLQPDAVIFSDIGPDVRWVGNEKGFAAETSWATFTPKGEKEGEEAAPGASRYEEAPGGNRNGRYWIPAECDVPLRSGWYYHAAQDNSVKSPYELFDIYFKSVGRGAALDLGIAPDKRGMLHENDVAALKGFGKLLKETFSVNLLEKAEIQASNTRGRKKIFSPQHLIDGDKNTYWSTDDTVRTPEFTIKLKEPTTFNIIRLKEYIALGQRIESFAVDIWKNEEWQELTQGSSIGSQRLIRLPYFVSTDKIRVRILSSPVCPVLTEFAVFAEPQAALSAITMTKTGILPLATKGWTIPIAPGESNKLPFLLDGKPTIWEGPFGKEKLSRNAIVMDMGKIQEISGLLFTPVSETFGKGIPKGYKLDISMDGQHWTEVGSGEFGNIYANPVQQQISLLEKRKTRFIRFTVTRLCDDGELMRIAEIAAY</sequence>
<evidence type="ECO:0000256" key="9">
    <source>
        <dbReference type="ARBA" id="ARBA00023136"/>
    </source>
</evidence>
<feature type="transmembrane region" description="Helical" evidence="12">
    <location>
        <begin position="284"/>
        <end position="302"/>
    </location>
</feature>
<feature type="transmembrane region" description="Helical" evidence="12">
    <location>
        <begin position="314"/>
        <end position="332"/>
    </location>
</feature>
<dbReference type="Gene3D" id="1.20.1250.20">
    <property type="entry name" value="MFS general substrate transporter like domains"/>
    <property type="match status" value="2"/>
</dbReference>
<evidence type="ECO:0000256" key="6">
    <source>
        <dbReference type="ARBA" id="ARBA00022729"/>
    </source>
</evidence>
<dbReference type="InterPro" id="IPR036259">
    <property type="entry name" value="MFS_trans_sf"/>
</dbReference>
<feature type="transmembrane region" description="Helical" evidence="12">
    <location>
        <begin position="204"/>
        <end position="227"/>
    </location>
</feature>
<dbReference type="GO" id="GO:0004560">
    <property type="term" value="F:alpha-L-fucosidase activity"/>
    <property type="evidence" value="ECO:0007669"/>
    <property type="project" value="InterPro"/>
</dbReference>
<evidence type="ECO:0000256" key="8">
    <source>
        <dbReference type="ARBA" id="ARBA00022989"/>
    </source>
</evidence>
<feature type="transmembrane region" description="Helical" evidence="12">
    <location>
        <begin position="338"/>
        <end position="360"/>
    </location>
</feature>
<dbReference type="InterPro" id="IPR000933">
    <property type="entry name" value="Glyco_hydro_29"/>
</dbReference>
<keyword evidence="5 12" id="KW-0812">Transmembrane</keyword>
<evidence type="ECO:0000313" key="14">
    <source>
        <dbReference type="EMBL" id="SDN17032.1"/>
    </source>
</evidence>
<evidence type="ECO:0000256" key="4">
    <source>
        <dbReference type="ARBA" id="ARBA00022475"/>
    </source>
</evidence>
<dbReference type="AlphaFoldDB" id="A0A1G9Z6H0"/>
<dbReference type="RefSeq" id="WP_083361940.1">
    <property type="nucleotide sequence ID" value="NZ_FNGY01000006.1"/>
</dbReference>
<dbReference type="InterPro" id="IPR000421">
    <property type="entry name" value="FA58C"/>
</dbReference>
<comment type="subcellular location">
    <subcellularLocation>
        <location evidence="1">Cell inner membrane</location>
        <topology evidence="1">Multi-pass membrane protein</topology>
    </subcellularLocation>
</comment>
<evidence type="ECO:0000313" key="15">
    <source>
        <dbReference type="Proteomes" id="UP000183200"/>
    </source>
</evidence>